<evidence type="ECO:0000256" key="3">
    <source>
        <dbReference type="ARBA" id="ARBA00010617"/>
    </source>
</evidence>
<dbReference type="Gene3D" id="1.10.630.10">
    <property type="entry name" value="Cytochrome P450"/>
    <property type="match status" value="1"/>
</dbReference>
<proteinExistence type="inferred from homology"/>
<keyword evidence="11" id="KW-0472">Membrane</keyword>
<dbReference type="CDD" id="cd11041">
    <property type="entry name" value="CYP503A1-like"/>
    <property type="match status" value="1"/>
</dbReference>
<dbReference type="Pfam" id="PF00067">
    <property type="entry name" value="p450"/>
    <property type="match status" value="1"/>
</dbReference>
<comment type="cofactor">
    <cofactor evidence="1">
        <name>heme</name>
        <dbReference type="ChEBI" id="CHEBI:30413"/>
    </cofactor>
</comment>
<dbReference type="InterPro" id="IPR002403">
    <property type="entry name" value="Cyt_P450_E_grp-IV"/>
</dbReference>
<keyword evidence="4" id="KW-0349">Heme</keyword>
<dbReference type="PANTHER" id="PTHR46206">
    <property type="entry name" value="CYTOCHROME P450"/>
    <property type="match status" value="1"/>
</dbReference>
<comment type="similarity">
    <text evidence="3">Belongs to the cytochrome P450 family.</text>
</comment>
<keyword evidence="5" id="KW-0812">Transmembrane</keyword>
<dbReference type="EMBL" id="JBFXLQ010000017">
    <property type="protein sequence ID" value="KAL2867848.1"/>
    <property type="molecule type" value="Genomic_DNA"/>
</dbReference>
<reference evidence="13 14" key="1">
    <citation type="submission" date="2024-07" db="EMBL/GenBank/DDBJ databases">
        <title>Section-level genome sequencing and comparative genomics of Aspergillus sections Usti and Cavernicolus.</title>
        <authorList>
            <consortium name="Lawrence Berkeley National Laboratory"/>
            <person name="Nybo J.L."/>
            <person name="Vesth T.C."/>
            <person name="Theobald S."/>
            <person name="Frisvad J.C."/>
            <person name="Larsen T.O."/>
            <person name="Kjaerboelling I."/>
            <person name="Rothschild-Mancinelli K."/>
            <person name="Lyhne E.K."/>
            <person name="Kogle M.E."/>
            <person name="Barry K."/>
            <person name="Clum A."/>
            <person name="Na H."/>
            <person name="Ledsgaard L."/>
            <person name="Lin J."/>
            <person name="Lipzen A."/>
            <person name="Kuo A."/>
            <person name="Riley R."/>
            <person name="Mondo S."/>
            <person name="Labutti K."/>
            <person name="Haridas S."/>
            <person name="Pangalinan J."/>
            <person name="Salamov A.A."/>
            <person name="Simmons B.A."/>
            <person name="Magnuson J.K."/>
            <person name="Chen J."/>
            <person name="Drula E."/>
            <person name="Henrissat B."/>
            <person name="Wiebenga A."/>
            <person name="Lubbers R.J."/>
            <person name="Gomes A.C."/>
            <person name="Macurrencykelacurrency M.R."/>
            <person name="Stajich J."/>
            <person name="Grigoriev I.V."/>
            <person name="Mortensen U.H."/>
            <person name="De Vries R.P."/>
            <person name="Baker S.E."/>
            <person name="Andersen M.R."/>
        </authorList>
    </citation>
    <scope>NUCLEOTIDE SEQUENCE [LARGE SCALE GENOMIC DNA]</scope>
    <source>
        <strain evidence="13 14">CBS 449.75</strain>
    </source>
</reference>
<name>A0ABR4LTH5_9EURO</name>
<dbReference type="SUPFAM" id="SSF48264">
    <property type="entry name" value="Cytochrome P450"/>
    <property type="match status" value="1"/>
</dbReference>
<dbReference type="InterPro" id="IPR001128">
    <property type="entry name" value="Cyt_P450"/>
</dbReference>
<evidence type="ECO:0000256" key="12">
    <source>
        <dbReference type="SAM" id="SignalP"/>
    </source>
</evidence>
<evidence type="ECO:0000313" key="13">
    <source>
        <dbReference type="EMBL" id="KAL2867848.1"/>
    </source>
</evidence>
<keyword evidence="8" id="KW-0560">Oxidoreductase</keyword>
<evidence type="ECO:0000256" key="5">
    <source>
        <dbReference type="ARBA" id="ARBA00022692"/>
    </source>
</evidence>
<dbReference type="Proteomes" id="UP001610432">
    <property type="component" value="Unassembled WGS sequence"/>
</dbReference>
<accession>A0ABR4LTH5</accession>
<keyword evidence="6" id="KW-0479">Metal-binding</keyword>
<evidence type="ECO:0000256" key="1">
    <source>
        <dbReference type="ARBA" id="ARBA00001971"/>
    </source>
</evidence>
<protein>
    <submittedName>
        <fullName evidence="13">Cytochrome P450</fullName>
    </submittedName>
</protein>
<evidence type="ECO:0000256" key="7">
    <source>
        <dbReference type="ARBA" id="ARBA00022989"/>
    </source>
</evidence>
<dbReference type="InterPro" id="IPR036396">
    <property type="entry name" value="Cyt_P450_sf"/>
</dbReference>
<evidence type="ECO:0000256" key="9">
    <source>
        <dbReference type="ARBA" id="ARBA00023004"/>
    </source>
</evidence>
<evidence type="ECO:0000313" key="14">
    <source>
        <dbReference type="Proteomes" id="UP001610432"/>
    </source>
</evidence>
<evidence type="ECO:0000256" key="8">
    <source>
        <dbReference type="ARBA" id="ARBA00023002"/>
    </source>
</evidence>
<keyword evidence="9" id="KW-0408">Iron</keyword>
<evidence type="ECO:0000256" key="10">
    <source>
        <dbReference type="ARBA" id="ARBA00023033"/>
    </source>
</evidence>
<keyword evidence="12" id="KW-0732">Signal</keyword>
<keyword evidence="10" id="KW-0503">Monooxygenase</keyword>
<keyword evidence="7" id="KW-1133">Transmembrane helix</keyword>
<dbReference type="RefSeq" id="XP_070886827.1">
    <property type="nucleotide sequence ID" value="XM_071034260.1"/>
</dbReference>
<comment type="subcellular location">
    <subcellularLocation>
        <location evidence="2">Membrane</location>
    </subcellularLocation>
</comment>
<comment type="caution">
    <text evidence="13">The sequence shown here is derived from an EMBL/GenBank/DDBJ whole genome shotgun (WGS) entry which is preliminary data.</text>
</comment>
<dbReference type="PANTHER" id="PTHR46206:SF6">
    <property type="entry name" value="CYTOCHROME P450 MONOOXYGENASE AN1598-RELATED"/>
    <property type="match status" value="1"/>
</dbReference>
<feature type="chain" id="PRO_5046067952" evidence="12">
    <location>
        <begin position="30"/>
        <end position="488"/>
    </location>
</feature>
<keyword evidence="14" id="KW-1185">Reference proteome</keyword>
<evidence type="ECO:0000256" key="6">
    <source>
        <dbReference type="ARBA" id="ARBA00022723"/>
    </source>
</evidence>
<evidence type="ECO:0000256" key="2">
    <source>
        <dbReference type="ARBA" id="ARBA00004370"/>
    </source>
</evidence>
<dbReference type="GeneID" id="98149332"/>
<feature type="signal peptide" evidence="12">
    <location>
        <begin position="1"/>
        <end position="29"/>
    </location>
</feature>
<gene>
    <name evidence="13" type="ORF">BJX67DRAFT_387683</name>
</gene>
<sequence length="488" mass="55779">MTLATGAQKWALLLPALSLVPLCFRLAFGAKRANLPVYSTHSGLFGSWYDSLEYLRDSPGVLRAGYEKFSKLGLFYQLRTPARWVIVVPPKFIDEIRTAPPTHLSSQKAANDADKFHLHLVKTHLTPNLELKIDDLRNEISLAFEQEIGAPVDWKPVVMARAAHRIATRTANRLLVGAPLCRNEEYLQMSIRYTIDVFGGADKLRAWPDFLKSTVAYFVTDVKERQKIARKHLIPYIRDRLEQAEALEKRPRKDRPVDSLQWVIDTAPNALERDPERVLYRLLHLNVAAVHTTSVTYLNCIYDLASHAHIHEELRAEIAAVVEEDGWTARGLIRMRKLDSFMLESQRLAPIASSQMTRAVIKDFTFSNGTTVPKGSYVLVPMHAMYLDDSIYADASTFDAFRWSRLRDQPGDENRYQFVTTSPTHINFGHGKDACPGRFFASQEIKLLLAHTLLHYEIRLEDARAPMPTWYDRSRLPNQTARVLFRAR</sequence>
<evidence type="ECO:0000256" key="4">
    <source>
        <dbReference type="ARBA" id="ARBA00022617"/>
    </source>
</evidence>
<dbReference type="PRINTS" id="PR00465">
    <property type="entry name" value="EP450IV"/>
</dbReference>
<organism evidence="13 14">
    <name type="scientific">Aspergillus lucknowensis</name>
    <dbReference type="NCBI Taxonomy" id="176173"/>
    <lineage>
        <taxon>Eukaryota</taxon>
        <taxon>Fungi</taxon>
        <taxon>Dikarya</taxon>
        <taxon>Ascomycota</taxon>
        <taxon>Pezizomycotina</taxon>
        <taxon>Eurotiomycetes</taxon>
        <taxon>Eurotiomycetidae</taxon>
        <taxon>Eurotiales</taxon>
        <taxon>Aspergillaceae</taxon>
        <taxon>Aspergillus</taxon>
        <taxon>Aspergillus subgen. Nidulantes</taxon>
    </lineage>
</organism>
<evidence type="ECO:0000256" key="11">
    <source>
        <dbReference type="ARBA" id="ARBA00023136"/>
    </source>
</evidence>